<dbReference type="SUPFAM" id="SSF82771">
    <property type="entry name" value="GIY-YIG endonuclease"/>
    <property type="match status" value="1"/>
</dbReference>
<dbReference type="PROSITE" id="PS50164">
    <property type="entry name" value="GIY_YIG"/>
    <property type="match status" value="1"/>
</dbReference>
<proteinExistence type="predicted"/>
<dbReference type="InterPro" id="IPR035901">
    <property type="entry name" value="GIY-YIG_endonuc_sf"/>
</dbReference>
<gene>
    <name evidence="2" type="ORF">GGQ59_002455</name>
</gene>
<dbReference type="Proteomes" id="UP000563524">
    <property type="component" value="Unassembled WGS sequence"/>
</dbReference>
<protein>
    <recommendedName>
        <fullName evidence="1">GIY-YIG domain-containing protein</fullName>
    </recommendedName>
</protein>
<dbReference type="InterPro" id="IPR000305">
    <property type="entry name" value="GIY-YIG_endonuc"/>
</dbReference>
<evidence type="ECO:0000313" key="2">
    <source>
        <dbReference type="EMBL" id="MBB4659914.1"/>
    </source>
</evidence>
<accession>A0A840I6W9</accession>
<name>A0A840I6W9_9PROT</name>
<evidence type="ECO:0000313" key="3">
    <source>
        <dbReference type="Proteomes" id="UP000563524"/>
    </source>
</evidence>
<dbReference type="CDD" id="cd10446">
    <property type="entry name" value="GIY-YIG_unchar_1"/>
    <property type="match status" value="1"/>
</dbReference>
<keyword evidence="3" id="KW-1185">Reference proteome</keyword>
<feature type="domain" description="GIY-YIG" evidence="1">
    <location>
        <begin position="196"/>
        <end position="285"/>
    </location>
</feature>
<reference evidence="2 3" key="1">
    <citation type="submission" date="2020-08" db="EMBL/GenBank/DDBJ databases">
        <title>Genomic Encyclopedia of Type Strains, Phase IV (KMG-IV): sequencing the most valuable type-strain genomes for metagenomic binning, comparative biology and taxonomic classification.</title>
        <authorList>
            <person name="Goeker M."/>
        </authorList>
    </citation>
    <scope>NUCLEOTIDE SEQUENCE [LARGE SCALE GENOMIC DNA]</scope>
    <source>
        <strain evidence="2 3">DSM 102850</strain>
    </source>
</reference>
<dbReference type="EMBL" id="JACHOB010000005">
    <property type="protein sequence ID" value="MBB4659914.1"/>
    <property type="molecule type" value="Genomic_DNA"/>
</dbReference>
<organism evidence="2 3">
    <name type="scientific">Parvularcula dongshanensis</name>
    <dbReference type="NCBI Taxonomy" id="1173995"/>
    <lineage>
        <taxon>Bacteria</taxon>
        <taxon>Pseudomonadati</taxon>
        <taxon>Pseudomonadota</taxon>
        <taxon>Alphaproteobacteria</taxon>
        <taxon>Parvularculales</taxon>
        <taxon>Parvularculaceae</taxon>
        <taxon>Parvularcula</taxon>
    </lineage>
</organism>
<dbReference type="AlphaFoldDB" id="A0A840I6W9"/>
<evidence type="ECO:0000259" key="1">
    <source>
        <dbReference type="PROSITE" id="PS50164"/>
    </source>
</evidence>
<dbReference type="RefSeq" id="WP_221401023.1">
    <property type="nucleotide sequence ID" value="NZ_JACHOB010000005.1"/>
</dbReference>
<dbReference type="Gene3D" id="3.40.1440.10">
    <property type="entry name" value="GIY-YIG endonuclease"/>
    <property type="match status" value="1"/>
</dbReference>
<sequence>MTEPALARQLWTFSDLLAKAGLDPAEVRLLRHQTVADTGMTPYLLWRDDRPAFEDYQAVQTLGNRAKLSAPYWACFVCPPGETLFVGVYRAERKGFGDQDRTDPLTGRTERELGTGEVDAYDLAPAPTLSDYIGRLTIDWGLGTRSWIQRGDGTPKPVAELRREFRDPAYPGHSELLLKLTDVPGLPASWREVLRSARGVYLLTCPRTKEQYVGSACGTGGFLSRWSDYAANGHGGNVALKSREPSEYQISILEVSASTATEGDVLAAEGRWKRKLQSREMGLNRN</sequence>
<comment type="caution">
    <text evidence="2">The sequence shown here is derived from an EMBL/GenBank/DDBJ whole genome shotgun (WGS) entry which is preliminary data.</text>
</comment>